<proteinExistence type="inferred from homology"/>
<dbReference type="Pfam" id="PF11221">
    <property type="entry name" value="Med21"/>
    <property type="match status" value="1"/>
</dbReference>
<comment type="similarity">
    <text evidence="6">Belongs to the Mediator complex subunit 21 family.</text>
</comment>
<dbReference type="InterPro" id="IPR021384">
    <property type="entry name" value="Mediator_Med21"/>
</dbReference>
<dbReference type="GO" id="GO:0006357">
    <property type="term" value="P:regulation of transcription by RNA polymerase II"/>
    <property type="evidence" value="ECO:0007669"/>
    <property type="project" value="TreeGrafter"/>
</dbReference>
<keyword evidence="7" id="KW-0175">Coiled coil</keyword>
<organism evidence="8">
    <name type="scientific">Notodromas monacha</name>
    <dbReference type="NCBI Taxonomy" id="399045"/>
    <lineage>
        <taxon>Eukaryota</taxon>
        <taxon>Metazoa</taxon>
        <taxon>Ecdysozoa</taxon>
        <taxon>Arthropoda</taxon>
        <taxon>Crustacea</taxon>
        <taxon>Oligostraca</taxon>
        <taxon>Ostracoda</taxon>
        <taxon>Podocopa</taxon>
        <taxon>Podocopida</taxon>
        <taxon>Cypridocopina</taxon>
        <taxon>Cypridoidea</taxon>
        <taxon>Cyprididae</taxon>
        <taxon>Notodromas</taxon>
    </lineage>
</organism>
<reference evidence="8" key="1">
    <citation type="submission" date="2020-11" db="EMBL/GenBank/DDBJ databases">
        <authorList>
            <person name="Tran Van P."/>
        </authorList>
    </citation>
    <scope>NUCLEOTIDE SEQUENCE</scope>
</reference>
<dbReference type="Gene3D" id="6.10.280.10">
    <property type="entry name" value="Mediator complex, subunit Med21"/>
    <property type="match status" value="1"/>
</dbReference>
<evidence type="ECO:0000256" key="1">
    <source>
        <dbReference type="ARBA" id="ARBA00004123"/>
    </source>
</evidence>
<evidence type="ECO:0000256" key="3">
    <source>
        <dbReference type="ARBA" id="ARBA00023159"/>
    </source>
</evidence>
<gene>
    <name evidence="8" type="ORF">NMOB1V02_LOCUS7211</name>
</gene>
<evidence type="ECO:0000313" key="9">
    <source>
        <dbReference type="Proteomes" id="UP000678499"/>
    </source>
</evidence>
<keyword evidence="5 6" id="KW-0539">Nucleus</keyword>
<dbReference type="GO" id="GO:0016592">
    <property type="term" value="C:mediator complex"/>
    <property type="evidence" value="ECO:0007669"/>
    <property type="project" value="UniProtKB-UniRule"/>
</dbReference>
<keyword evidence="3 6" id="KW-0010">Activator</keyword>
<dbReference type="EMBL" id="CAJPEX010001680">
    <property type="protein sequence ID" value="CAG0919693.1"/>
    <property type="molecule type" value="Genomic_DNA"/>
</dbReference>
<dbReference type="PANTHER" id="PTHR13381:SF0">
    <property type="entry name" value="MEDIATOR OF RNA POLYMERASE II TRANSCRIPTION SUBUNIT 21"/>
    <property type="match status" value="1"/>
</dbReference>
<dbReference type="OrthoDB" id="5920264at2759"/>
<keyword evidence="4 6" id="KW-0804">Transcription</keyword>
<name>A0A7R9BQC3_9CRUS</name>
<comment type="subcellular location">
    <subcellularLocation>
        <location evidence="1 6">Nucleus</location>
    </subcellularLocation>
</comment>
<accession>A0A7R9BQC3</accession>
<keyword evidence="2 6" id="KW-0805">Transcription regulation</keyword>
<evidence type="ECO:0000256" key="4">
    <source>
        <dbReference type="ARBA" id="ARBA00023163"/>
    </source>
</evidence>
<dbReference type="Proteomes" id="UP000678499">
    <property type="component" value="Unassembled WGS sequence"/>
</dbReference>
<dbReference type="PANTHER" id="PTHR13381">
    <property type="entry name" value="RNA POLYMERASE II HOLOENZYME COMPONENT SRB7"/>
    <property type="match status" value="1"/>
</dbReference>
<dbReference type="AlphaFoldDB" id="A0A7R9BQC3"/>
<protein>
    <recommendedName>
        <fullName evidence="6">Mediator of RNA polymerase II transcription subunit 21</fullName>
    </recommendedName>
</protein>
<keyword evidence="9" id="KW-1185">Reference proteome</keyword>
<sequence length="131" mass="14185">MADRLTQLQDAVNRQAENLCNSIAVPPTGPNSAGNPMEGVSDDYAKLFASLIARTAKDIDVLIDSLPSDDLSGELQAASLRTLEKENQEAAKKLEAVVKRGEKLLEQIQTALHDIAQSQLETARLFSVDHS</sequence>
<evidence type="ECO:0000256" key="2">
    <source>
        <dbReference type="ARBA" id="ARBA00023015"/>
    </source>
</evidence>
<evidence type="ECO:0000256" key="7">
    <source>
        <dbReference type="SAM" id="Coils"/>
    </source>
</evidence>
<evidence type="ECO:0000256" key="6">
    <source>
        <dbReference type="RuleBase" id="RU366036"/>
    </source>
</evidence>
<feature type="coiled-coil region" evidence="7">
    <location>
        <begin position="80"/>
        <end position="111"/>
    </location>
</feature>
<dbReference type="EMBL" id="OA883717">
    <property type="protein sequence ID" value="CAD7279541.1"/>
    <property type="molecule type" value="Genomic_DNA"/>
</dbReference>
<dbReference type="SUPFAM" id="SSF140718">
    <property type="entry name" value="Mediator hinge subcomplex-like"/>
    <property type="match status" value="1"/>
</dbReference>
<evidence type="ECO:0000256" key="5">
    <source>
        <dbReference type="ARBA" id="ARBA00023242"/>
    </source>
</evidence>
<dbReference type="InterPro" id="IPR037212">
    <property type="entry name" value="Med7/Med21-like"/>
</dbReference>
<evidence type="ECO:0000313" key="8">
    <source>
        <dbReference type="EMBL" id="CAD7279541.1"/>
    </source>
</evidence>
<comment type="subunit">
    <text evidence="6">Component of the Mediator complex.</text>
</comment>
<dbReference type="GO" id="GO:0003712">
    <property type="term" value="F:transcription coregulator activity"/>
    <property type="evidence" value="ECO:0007669"/>
    <property type="project" value="TreeGrafter"/>
</dbReference>
<comment type="function">
    <text evidence="6">Component of the Mediator complex, a coactivator involved in the regulated transcription of nearly all RNA polymerase II-dependent genes. Mediator functions as a bridge to convey information from gene-specific regulatory proteins to the basal RNA polymerase II transcription machinery. Mediator is recruited to promoters by direct interactions with regulatory proteins and serves as a scaffold for the assembly of a functional preinitiation complex with RNA polymerase II and the general transcription factors.</text>
</comment>